<evidence type="ECO:0000256" key="1">
    <source>
        <dbReference type="SAM" id="Phobius"/>
    </source>
</evidence>
<dbReference type="Proteomes" id="UP000315589">
    <property type="component" value="Unassembled WGS sequence"/>
</dbReference>
<organism evidence="2">
    <name type="scientific">Candidatus Berkelbacteria bacterium Licking1014_85</name>
    <dbReference type="NCBI Taxonomy" id="2017148"/>
    <lineage>
        <taxon>Bacteria</taxon>
        <taxon>Candidatus Berkelbacteria</taxon>
    </lineage>
</organism>
<sequence length="68" mass="7639">MKIRLKPKFLIIVGIIILLIGGVFWLAKKSNLQTKIISESTASAYFEQAQKAELEGDLKTAEELYQKA</sequence>
<keyword evidence="1" id="KW-0812">Transmembrane</keyword>
<accession>A0A554LL82</accession>
<comment type="caution">
    <text evidence="2">The sequence shown here is derived from an EMBL/GenBank/DDBJ whole genome shotgun (WGS) entry which is preliminary data.</text>
</comment>
<evidence type="ECO:0000313" key="2">
    <source>
        <dbReference type="EMBL" id="TSC93617.1"/>
    </source>
</evidence>
<gene>
    <name evidence="2" type="ORF">CEN91_178</name>
</gene>
<dbReference type="AlphaFoldDB" id="A0A554LL82"/>
<keyword evidence="1" id="KW-0472">Membrane</keyword>
<feature type="non-terminal residue" evidence="2">
    <location>
        <position position="68"/>
    </location>
</feature>
<proteinExistence type="predicted"/>
<name>A0A554LL82_9BACT</name>
<feature type="transmembrane region" description="Helical" evidence="1">
    <location>
        <begin position="9"/>
        <end position="27"/>
    </location>
</feature>
<reference evidence="2" key="1">
    <citation type="submission" date="2017-07" db="EMBL/GenBank/DDBJ databases">
        <title>Mechanisms for carbon and nitrogen cycling indicate functional differentiation within the Candidate Phyla Radiation.</title>
        <authorList>
            <person name="Danczak R.E."/>
            <person name="Johnston M.D."/>
            <person name="Kenah C."/>
            <person name="Slattery M."/>
            <person name="Wrighton K.C."/>
            <person name="Wilkins M.J."/>
        </authorList>
    </citation>
    <scope>NUCLEOTIDE SEQUENCE [LARGE SCALE GENOMIC DNA]</scope>
    <source>
        <strain evidence="2">Licking1014_85</strain>
    </source>
</reference>
<dbReference type="EMBL" id="VMGI01000018">
    <property type="protein sequence ID" value="TSC93617.1"/>
    <property type="molecule type" value="Genomic_DNA"/>
</dbReference>
<protein>
    <submittedName>
        <fullName evidence="2">Uncharacterized protein</fullName>
    </submittedName>
</protein>
<keyword evidence="1" id="KW-1133">Transmembrane helix</keyword>